<dbReference type="InterPro" id="IPR041677">
    <property type="entry name" value="DNA2/NAM7_AAA_11"/>
</dbReference>
<protein>
    <recommendedName>
        <fullName evidence="13">Senataxin</fullName>
    </recommendedName>
</protein>
<name>A0A8H7QRX3_9FUNG</name>
<dbReference type="Gene3D" id="3.40.50.300">
    <property type="entry name" value="P-loop containing nucleotide triphosphate hydrolases"/>
    <property type="match status" value="2"/>
</dbReference>
<evidence type="ECO:0000259" key="8">
    <source>
        <dbReference type="Pfam" id="PF13086"/>
    </source>
</evidence>
<dbReference type="InterPro" id="IPR056474">
    <property type="entry name" value="SEN1_barrel"/>
</dbReference>
<proteinExistence type="inferred from homology"/>
<dbReference type="Pfam" id="PF23576">
    <property type="entry name" value="SEN1_barrel"/>
    <property type="match status" value="1"/>
</dbReference>
<gene>
    <name evidence="11" type="ORF">INT47_009477</name>
</gene>
<evidence type="ECO:0000313" key="12">
    <source>
        <dbReference type="Proteomes" id="UP000603453"/>
    </source>
</evidence>
<dbReference type="Pfam" id="PF12726">
    <property type="entry name" value="SEN1_N"/>
    <property type="match status" value="1"/>
</dbReference>
<dbReference type="GO" id="GO:0006369">
    <property type="term" value="P:termination of RNA polymerase II transcription"/>
    <property type="evidence" value="ECO:0007669"/>
    <property type="project" value="TreeGrafter"/>
</dbReference>
<evidence type="ECO:0000256" key="5">
    <source>
        <dbReference type="ARBA" id="ARBA00022840"/>
    </source>
</evidence>
<evidence type="ECO:0000259" key="7">
    <source>
        <dbReference type="Pfam" id="PF12726"/>
    </source>
</evidence>
<keyword evidence="4" id="KW-0347">Helicase</keyword>
<evidence type="ECO:0000256" key="4">
    <source>
        <dbReference type="ARBA" id="ARBA00022806"/>
    </source>
</evidence>
<keyword evidence="3" id="KW-0378">Hydrolase</keyword>
<keyword evidence="2" id="KW-0547">Nucleotide-binding</keyword>
<dbReference type="InterPro" id="IPR027417">
    <property type="entry name" value="P-loop_NTPase"/>
</dbReference>
<feature type="domain" description="DNA2/NAM7 helicase-like C-terminal" evidence="9">
    <location>
        <begin position="1764"/>
        <end position="1960"/>
    </location>
</feature>
<feature type="domain" description="Helicase SEN1 beta-barrel" evidence="10">
    <location>
        <begin position="1326"/>
        <end position="1427"/>
    </location>
</feature>
<dbReference type="GO" id="GO:0005694">
    <property type="term" value="C:chromosome"/>
    <property type="evidence" value="ECO:0007669"/>
    <property type="project" value="UniProtKB-ARBA"/>
</dbReference>
<keyword evidence="5" id="KW-0067">ATP-binding</keyword>
<dbReference type="CDD" id="cd18808">
    <property type="entry name" value="SF1_C_Upf1"/>
    <property type="match status" value="1"/>
</dbReference>
<feature type="domain" description="Helicase Sen1 N-terminal" evidence="7">
    <location>
        <begin position="77"/>
        <end position="804"/>
    </location>
</feature>
<dbReference type="GO" id="GO:0016604">
    <property type="term" value="C:nuclear body"/>
    <property type="evidence" value="ECO:0007669"/>
    <property type="project" value="TreeGrafter"/>
</dbReference>
<evidence type="ECO:0000256" key="3">
    <source>
        <dbReference type="ARBA" id="ARBA00022801"/>
    </source>
</evidence>
<feature type="domain" description="DNA2/NAM7 helicase helicase" evidence="8">
    <location>
        <begin position="1477"/>
        <end position="1756"/>
    </location>
</feature>
<dbReference type="InterPro" id="IPR024481">
    <property type="entry name" value="Helicase_Sen1_N"/>
</dbReference>
<organism evidence="11 12">
    <name type="scientific">Mucor saturninus</name>
    <dbReference type="NCBI Taxonomy" id="64648"/>
    <lineage>
        <taxon>Eukaryota</taxon>
        <taxon>Fungi</taxon>
        <taxon>Fungi incertae sedis</taxon>
        <taxon>Mucoromycota</taxon>
        <taxon>Mucoromycotina</taxon>
        <taxon>Mucoromycetes</taxon>
        <taxon>Mucorales</taxon>
        <taxon>Mucorineae</taxon>
        <taxon>Mucoraceae</taxon>
        <taxon>Mucor</taxon>
    </lineage>
</organism>
<dbReference type="InterPro" id="IPR045055">
    <property type="entry name" value="DNA2/NAM7-like"/>
</dbReference>
<dbReference type="PANTHER" id="PTHR10887">
    <property type="entry name" value="DNA2/NAM7 HELICASE FAMILY"/>
    <property type="match status" value="1"/>
</dbReference>
<dbReference type="Proteomes" id="UP000603453">
    <property type="component" value="Unassembled WGS sequence"/>
</dbReference>
<dbReference type="InterPro" id="IPR047187">
    <property type="entry name" value="SF1_C_Upf1"/>
</dbReference>
<feature type="compositionally biased region" description="Polar residues" evidence="6">
    <location>
        <begin position="943"/>
        <end position="977"/>
    </location>
</feature>
<feature type="compositionally biased region" description="Low complexity" evidence="6">
    <location>
        <begin position="1161"/>
        <end position="1172"/>
    </location>
</feature>
<feature type="compositionally biased region" description="Polar residues" evidence="6">
    <location>
        <begin position="2028"/>
        <end position="2043"/>
    </location>
</feature>
<evidence type="ECO:0000256" key="6">
    <source>
        <dbReference type="SAM" id="MobiDB-lite"/>
    </source>
</evidence>
<feature type="region of interest" description="Disordered" evidence="6">
    <location>
        <begin position="906"/>
        <end position="986"/>
    </location>
</feature>
<dbReference type="FunFam" id="3.40.50.300:FF:000326">
    <property type="entry name" value="P-loop containing nucleoside triphosphate hydrolase"/>
    <property type="match status" value="1"/>
</dbReference>
<feature type="region of interest" description="Disordered" evidence="6">
    <location>
        <begin position="2020"/>
        <end position="2069"/>
    </location>
</feature>
<evidence type="ECO:0000256" key="2">
    <source>
        <dbReference type="ARBA" id="ARBA00022741"/>
    </source>
</evidence>
<dbReference type="SUPFAM" id="SSF52540">
    <property type="entry name" value="P-loop containing nucleoside triphosphate hydrolases"/>
    <property type="match status" value="1"/>
</dbReference>
<evidence type="ECO:0000259" key="10">
    <source>
        <dbReference type="Pfam" id="PF23576"/>
    </source>
</evidence>
<dbReference type="Pfam" id="PF13086">
    <property type="entry name" value="AAA_11"/>
    <property type="match status" value="1"/>
</dbReference>
<comment type="caution">
    <text evidence="11">The sequence shown here is derived from an EMBL/GenBank/DDBJ whole genome shotgun (WGS) entry which is preliminary data.</text>
</comment>
<dbReference type="GO" id="GO:0004386">
    <property type="term" value="F:helicase activity"/>
    <property type="evidence" value="ECO:0007669"/>
    <property type="project" value="UniProtKB-KW"/>
</dbReference>
<dbReference type="GO" id="GO:0005524">
    <property type="term" value="F:ATP binding"/>
    <property type="evidence" value="ECO:0007669"/>
    <property type="project" value="UniProtKB-KW"/>
</dbReference>
<reference evidence="11" key="1">
    <citation type="submission" date="2020-12" db="EMBL/GenBank/DDBJ databases">
        <title>Metabolic potential, ecology and presence of endohyphal bacteria is reflected in genomic diversity of Mucoromycotina.</title>
        <authorList>
            <person name="Muszewska A."/>
            <person name="Okrasinska A."/>
            <person name="Steczkiewicz K."/>
            <person name="Drgas O."/>
            <person name="Orlowska M."/>
            <person name="Perlinska-Lenart U."/>
            <person name="Aleksandrzak-Piekarczyk T."/>
            <person name="Szatraj K."/>
            <person name="Zielenkiewicz U."/>
            <person name="Pilsyk S."/>
            <person name="Malc E."/>
            <person name="Mieczkowski P."/>
            <person name="Kruszewska J.S."/>
            <person name="Biernat P."/>
            <person name="Pawlowska J."/>
        </authorList>
    </citation>
    <scope>NUCLEOTIDE SEQUENCE</scope>
    <source>
        <strain evidence="11">WA0000017839</strain>
    </source>
</reference>
<dbReference type="GO" id="GO:0016787">
    <property type="term" value="F:hydrolase activity"/>
    <property type="evidence" value="ECO:0007669"/>
    <property type="project" value="UniProtKB-KW"/>
</dbReference>
<dbReference type="CDD" id="cd18042">
    <property type="entry name" value="DEXXQc_SETX"/>
    <property type="match status" value="1"/>
</dbReference>
<dbReference type="OrthoDB" id="6513042at2759"/>
<comment type="similarity">
    <text evidence="1">Belongs to the DNA2/NAM7 helicase family.</text>
</comment>
<dbReference type="GO" id="GO:0001147">
    <property type="term" value="F:transcription termination site sequence-specific DNA binding"/>
    <property type="evidence" value="ECO:0007669"/>
    <property type="project" value="TreeGrafter"/>
</dbReference>
<evidence type="ECO:0000256" key="1">
    <source>
        <dbReference type="ARBA" id="ARBA00007913"/>
    </source>
</evidence>
<dbReference type="EMBL" id="JAEPRD010000133">
    <property type="protein sequence ID" value="KAG2197170.1"/>
    <property type="molecule type" value="Genomic_DNA"/>
</dbReference>
<evidence type="ECO:0008006" key="13">
    <source>
        <dbReference type="Google" id="ProtNLM"/>
    </source>
</evidence>
<keyword evidence="12" id="KW-1185">Reference proteome</keyword>
<evidence type="ECO:0000313" key="11">
    <source>
        <dbReference type="EMBL" id="KAG2197170.1"/>
    </source>
</evidence>
<sequence>MSLQKNTSQLQGVLDLLEKKRNNPGDSDVETNFFNEALAYLLTTNVNHWWCTEATLPIARESLWLFSLPDHDPIVQYKKKLNSQLQSCTYCVQAYQTSKHYVRQRYDLLFPKQTVDEFFSRIDRCDLTRVKSTFRSQESNFSMTNEIMCALLETIYAPHLLNDSKCDDLFCKIFVLIQQTGSFPTFGAETATYIFRITLHHQRIARFWSRKLLEKFITADEYTFSEQDFLQTKDLILGILKTFTEDSEDDSFTIKIKNCPFDITQDVGELWKTFRLITGAASPQMLLSCLSESNISMPQLINMQLSSSAEWLGEILKTMTAMLLKMQSGFWGSISANSTSYYDIVKQICEHTVFQTTMKIAREGNTGKILQRDGSRYPDDKLMAKIKSMLEWIYPYWSSLRNSPVEKDITQKILDTTFGYFQMDTWGVMSRAYCAELGLQIIDQCLADDSVPVENMGEYVTKIVGFAKIESSKLPALVQHMPTVARNILSDLVDRDSTCLNKAFNVIYQILDLTEDIEDNLTNGDNVDEPKKSPYESVWTSVRSCFDQQVNEYPWLAKILFKAYSNIATADIPNLLQESKNREEELSQECKNVLIRIADIRATVGKTLSIMVNATWEVRKSILSDPEMIKPMLHLICSSYHEINEDSRKFIQQYPRVIPDQDMFHDFFYLCRPLPVLEAFNSILREFIALNSSLKLDMFKSVPSLIHLLSLQVHILTSAPSGYLMTQIELGPGKAKDEDGMIGEFWDVCWRTISTVLDKSLEWAKSYRPAAVASIIVPILDTATDMMTSKNLFEKAISVTSMTKDGSLSYDNINTMTDSLSHWIYVTRQDIISRLIPLTIKILDVLKEAEIKISVDSYDRLMTAATGVNASKLTKSDKDLLFMALSAHEPTDFIFLKDDSDDEDVEWQSVNTSKHHPTAMDSEPTIADSTLSASPVQRHAASTMVTKSSTNSPKTPVKPRQTTLDQSFANATISGPSRPNKPEYRTPKITTYFAATATEPHEISDDDIEGEFGEMDYSQVPEEWFEVKTEAPLPTDLTPNNQSTEKQKYFGDSEPMDIVEVPSTVNRINLASPAAPNISLNTVTQPVKKQLAPKAKPDMTRVFLPQSKQPTFAVTSKGRKLRPPSMGFSKLKNLREEFRAERRLIATAKSPSAAGASRQQLGIDSSGSSSDSSSDEGGDDSGLLGLIYDLDESETSHYKNANIQAESASVKALFETKPKRTIKLLDTPIANGYIDKKFKARAREQHRRQKITPNIDRMFKTLLSWDITDNREIPPNTNESVFSYVPQTFASFDEYRTVFEPLLMLETWTQLLRSKEQLSQSDVMPNCLVAGRCHTNDFVDITFSMPMSIINNNLTQDDLVCVANHFGPSFFSSDRTAWKGRAFLGKIMSINQKKNMGEVVVRCFFASDRISLLNSISPKTQWHILRIMSLTTTMREYAALEGLEFYDLGKDIIQPNLNPAPKPTHAQIEQYRERYDVNEPQAEAIVCAIQKKKGFSLIQGPPGTGKTKTILSLIVSLLDQRTNATAELPYGIGKILVCAPSNAAVDEIAKRLKEGVLTSRGIRQPNIVRIGVADSVNASVKDRILDRLIEQEMDLSSGKNGAPGGKWGAKLDSLHQDIRNIQISLDDVDREITQSGSDMVQMSILRDKRKALSQKLTRSKILLKDTFQDQKNHGKEMEISRVRARQKVFANADVVCATLSGSGHDMLTTMGVSFETVIVDEAAQSIEISSLIPLKFDTQRCILVGDPNQLPPTVISTLAAKYHYQQSLFMRLEHTIAQEVNLLSIQYRMHPDISQFPSKLFYKSRLLDGPDMEKSSLAVWHSLPEFPPYRFFNILDGQEKMGRGKSIYNVAEADAAVALVDMLCTKLPTVKFASKIGIITPYKQQVGQLKSKFQKRFGNDIVDVIDFNTVDGFQGQEKEIIIFSCVRAGQGRGIGFLADMRRMNVGLTRAKCSLFVLGNARSLYNSDYWGDLVDDARKRSLITDCEYPYFRHKISEQSIPRNIFEKPAVIIKKKTIQYKRGPVKISEPHSNSNSDSESPQMRSMTKRSHPSADHANIRSRKISNNSSRD</sequence>
<feature type="region of interest" description="Disordered" evidence="6">
    <location>
        <begin position="1148"/>
        <end position="1181"/>
    </location>
</feature>
<dbReference type="InterPro" id="IPR041679">
    <property type="entry name" value="DNA2/NAM7-like_C"/>
</dbReference>
<accession>A0A8H7QRX3</accession>
<feature type="non-terminal residue" evidence="11">
    <location>
        <position position="1"/>
    </location>
</feature>
<dbReference type="Pfam" id="PF13087">
    <property type="entry name" value="AAA_12"/>
    <property type="match status" value="1"/>
</dbReference>
<dbReference type="PANTHER" id="PTHR10887:SF495">
    <property type="entry name" value="HELICASE SENATAXIN ISOFORM X1-RELATED"/>
    <property type="match status" value="1"/>
</dbReference>
<evidence type="ECO:0000259" key="9">
    <source>
        <dbReference type="Pfam" id="PF13087"/>
    </source>
</evidence>